<keyword evidence="1" id="KW-0347">Helicase</keyword>
<keyword evidence="1" id="KW-0378">Hydrolase</keyword>
<dbReference type="Pfam" id="PF05970">
    <property type="entry name" value="PIF1"/>
    <property type="match status" value="1"/>
</dbReference>
<protein>
    <recommendedName>
        <fullName evidence="1">ATP-dependent DNA helicase</fullName>
        <ecNumber evidence="1">5.6.2.3</ecNumber>
    </recommendedName>
</protein>
<name>A0ABQ6MEE8_9STRA</name>
<dbReference type="Gene3D" id="3.40.50.300">
    <property type="entry name" value="P-loop containing nucleotide triphosphate hydrolases"/>
    <property type="match status" value="2"/>
</dbReference>
<dbReference type="InterPro" id="IPR027417">
    <property type="entry name" value="P-loop_NTPase"/>
</dbReference>
<proteinExistence type="inferred from homology"/>
<keyword evidence="1" id="KW-0233">DNA recombination</keyword>
<feature type="region of interest" description="Disordered" evidence="2">
    <location>
        <begin position="380"/>
        <end position="435"/>
    </location>
</feature>
<comment type="cofactor">
    <cofactor evidence="1">
        <name>Mg(2+)</name>
        <dbReference type="ChEBI" id="CHEBI:18420"/>
    </cofactor>
</comment>
<feature type="compositionally biased region" description="Basic and acidic residues" evidence="2">
    <location>
        <begin position="460"/>
        <end position="469"/>
    </location>
</feature>
<dbReference type="PANTHER" id="PTHR47642">
    <property type="entry name" value="ATP-DEPENDENT DNA HELICASE"/>
    <property type="match status" value="1"/>
</dbReference>
<feature type="domain" description="DNA helicase Pif1-like 2B" evidence="4">
    <location>
        <begin position="234"/>
        <end position="265"/>
    </location>
</feature>
<dbReference type="CDD" id="cd18809">
    <property type="entry name" value="SF1_C_RecD"/>
    <property type="match status" value="1"/>
</dbReference>
<feature type="region of interest" description="Disordered" evidence="2">
    <location>
        <begin position="458"/>
        <end position="484"/>
    </location>
</feature>
<dbReference type="InterPro" id="IPR051055">
    <property type="entry name" value="PIF1_helicase"/>
</dbReference>
<keyword evidence="1" id="KW-0547">Nucleotide-binding</keyword>
<organism evidence="5 6">
    <name type="scientific">Tetraparma gracilis</name>
    <dbReference type="NCBI Taxonomy" id="2962635"/>
    <lineage>
        <taxon>Eukaryota</taxon>
        <taxon>Sar</taxon>
        <taxon>Stramenopiles</taxon>
        <taxon>Ochrophyta</taxon>
        <taxon>Bolidophyceae</taxon>
        <taxon>Parmales</taxon>
        <taxon>Triparmaceae</taxon>
        <taxon>Tetraparma</taxon>
    </lineage>
</organism>
<keyword evidence="1" id="KW-0067">ATP-binding</keyword>
<dbReference type="Pfam" id="PF21530">
    <property type="entry name" value="Pif1_2B_dom"/>
    <property type="match status" value="1"/>
</dbReference>
<reference evidence="5 6" key="1">
    <citation type="journal article" date="2023" name="Commun. Biol.">
        <title>Genome analysis of Parmales, the sister group of diatoms, reveals the evolutionary specialization of diatoms from phago-mixotrophs to photoautotrophs.</title>
        <authorList>
            <person name="Ban H."/>
            <person name="Sato S."/>
            <person name="Yoshikawa S."/>
            <person name="Yamada K."/>
            <person name="Nakamura Y."/>
            <person name="Ichinomiya M."/>
            <person name="Sato N."/>
            <person name="Blanc-Mathieu R."/>
            <person name="Endo H."/>
            <person name="Kuwata A."/>
            <person name="Ogata H."/>
        </authorList>
    </citation>
    <scope>NUCLEOTIDE SEQUENCE [LARGE SCALE GENOMIC DNA]</scope>
</reference>
<comment type="caution">
    <text evidence="5">The sequence shown here is derived from an EMBL/GenBank/DDBJ whole genome shotgun (WGS) entry which is preliminary data.</text>
</comment>
<dbReference type="EC" id="5.6.2.3" evidence="1"/>
<dbReference type="PANTHER" id="PTHR47642:SF7">
    <property type="entry name" value="ATP-DEPENDENT DNA HELICASE PIF1"/>
    <property type="match status" value="1"/>
</dbReference>
<evidence type="ECO:0000313" key="5">
    <source>
        <dbReference type="EMBL" id="GMI24540.1"/>
    </source>
</evidence>
<dbReference type="SUPFAM" id="SSF52540">
    <property type="entry name" value="P-loop containing nucleoside triphosphate hydrolases"/>
    <property type="match status" value="1"/>
</dbReference>
<dbReference type="InterPro" id="IPR010285">
    <property type="entry name" value="DNA_helicase_pif1-like_DEAD"/>
</dbReference>
<evidence type="ECO:0000259" key="3">
    <source>
        <dbReference type="Pfam" id="PF05970"/>
    </source>
</evidence>
<comment type="similarity">
    <text evidence="1">Belongs to the helicase family.</text>
</comment>
<keyword evidence="6" id="KW-1185">Reference proteome</keyword>
<keyword evidence="1" id="KW-0234">DNA repair</keyword>
<gene>
    <name evidence="5" type="ORF">TeGR_g13911</name>
</gene>
<evidence type="ECO:0000256" key="2">
    <source>
        <dbReference type="SAM" id="MobiDB-lite"/>
    </source>
</evidence>
<dbReference type="EMBL" id="BRYB01002721">
    <property type="protein sequence ID" value="GMI24540.1"/>
    <property type="molecule type" value="Genomic_DNA"/>
</dbReference>
<evidence type="ECO:0000259" key="4">
    <source>
        <dbReference type="Pfam" id="PF21530"/>
    </source>
</evidence>
<accession>A0ABQ6MEE8</accession>
<evidence type="ECO:0000313" key="6">
    <source>
        <dbReference type="Proteomes" id="UP001165060"/>
    </source>
</evidence>
<feature type="domain" description="DNA helicase Pif1-like DEAD-box helicase" evidence="3">
    <location>
        <begin position="1"/>
        <end position="150"/>
    </location>
</feature>
<comment type="catalytic activity">
    <reaction evidence="1">
        <text>ATP + H2O = ADP + phosphate + H(+)</text>
        <dbReference type="Rhea" id="RHEA:13065"/>
        <dbReference type="ChEBI" id="CHEBI:15377"/>
        <dbReference type="ChEBI" id="CHEBI:15378"/>
        <dbReference type="ChEBI" id="CHEBI:30616"/>
        <dbReference type="ChEBI" id="CHEBI:43474"/>
        <dbReference type="ChEBI" id="CHEBI:456216"/>
        <dbReference type="EC" id="5.6.2.3"/>
    </reaction>
</comment>
<keyword evidence="1" id="KW-0227">DNA damage</keyword>
<dbReference type="InterPro" id="IPR049163">
    <property type="entry name" value="Pif1-like_2B_dom"/>
</dbReference>
<dbReference type="Proteomes" id="UP001165060">
    <property type="component" value="Unassembled WGS sequence"/>
</dbReference>
<sequence>MHAFFGIGLGTASAPSLVRRVLKSKEAAARIRRTRTLVIDEVSMLSAELLETLDAVAREVRSTGEEGDPELGELPMGGMQLVCFGDFFQLPPISRGGGPLRPFCFDSPVWRELGLADPGNVVTLTEVQRQDNPGFVNLLNGVRTGDVDGTDVEYLNSRCVVSDSHPLPTDGIEPTKLYCVNKDVDEENLVRLAALPGDAVVCEAVDSWRAPMPKGTTAAAKKRLKESLDKETPREIALKVGAQVMLTRNKDLDRGLVNGSRGVVEKITWSGGSPVPVVRFDSGSVVPVQVVESTRKNPDGEGELARNQLPLKLAWAMTIHKSQGATLSRALLDVSNTFEYGQCYVALSRVRSLEGLWLKRPVRLDNIRVSPQVIDFFSGRSRAAEETGGDEPTLPPSEDWEDQFGPTSDAPPPGFVDSGGNGYVPAGPRAGGGSAWAREGAVPIKRRVVKEPPAAVVRDAPAEVQEKSTRASRAASIKYDDLPF</sequence>
<evidence type="ECO:0000256" key="1">
    <source>
        <dbReference type="RuleBase" id="RU363044"/>
    </source>
</evidence>